<evidence type="ECO:0008006" key="3">
    <source>
        <dbReference type="Google" id="ProtNLM"/>
    </source>
</evidence>
<proteinExistence type="predicted"/>
<dbReference type="Gene3D" id="3.40.50.300">
    <property type="entry name" value="P-loop containing nucleotide triphosphate hydrolases"/>
    <property type="match status" value="1"/>
</dbReference>
<dbReference type="SUPFAM" id="SSF52540">
    <property type="entry name" value="P-loop containing nucleoside triphosphate hydrolases"/>
    <property type="match status" value="1"/>
</dbReference>
<comment type="caution">
    <text evidence="1">The sequence shown here is derived from an EMBL/GenBank/DDBJ whole genome shotgun (WGS) entry which is preliminary data.</text>
</comment>
<dbReference type="InterPro" id="IPR027417">
    <property type="entry name" value="P-loop_NTPase"/>
</dbReference>
<reference evidence="2" key="1">
    <citation type="journal article" date="2019" name="Int. J. Syst. Evol. Microbiol.">
        <title>The Global Catalogue of Microorganisms (GCM) 10K type strain sequencing project: providing services to taxonomists for standard genome sequencing and annotation.</title>
        <authorList>
            <consortium name="The Broad Institute Genomics Platform"/>
            <consortium name="The Broad Institute Genome Sequencing Center for Infectious Disease"/>
            <person name="Wu L."/>
            <person name="Ma J."/>
        </authorList>
    </citation>
    <scope>NUCLEOTIDE SEQUENCE [LARGE SCALE GENOMIC DNA]</scope>
    <source>
        <strain evidence="2">JCM 15900</strain>
    </source>
</reference>
<organism evidence="1 2">
    <name type="scientific">Brevibacterium salitolerans</name>
    <dbReference type="NCBI Taxonomy" id="1403566"/>
    <lineage>
        <taxon>Bacteria</taxon>
        <taxon>Bacillati</taxon>
        <taxon>Actinomycetota</taxon>
        <taxon>Actinomycetes</taxon>
        <taxon>Micrococcales</taxon>
        <taxon>Brevibacteriaceae</taxon>
        <taxon>Brevibacterium</taxon>
    </lineage>
</organism>
<dbReference type="RefSeq" id="WP_344335875.1">
    <property type="nucleotide sequence ID" value="NZ_BAAAPZ010000003.1"/>
</dbReference>
<dbReference type="Pfam" id="PF03237">
    <property type="entry name" value="Terminase_6N"/>
    <property type="match status" value="1"/>
</dbReference>
<accession>A0ABN2WK29</accession>
<dbReference type="EMBL" id="BAAAPZ010000003">
    <property type="protein sequence ID" value="GAA2092605.1"/>
    <property type="molecule type" value="Genomic_DNA"/>
</dbReference>
<dbReference type="Proteomes" id="UP001500984">
    <property type="component" value="Unassembled WGS sequence"/>
</dbReference>
<name>A0ABN2WK29_9MICO</name>
<protein>
    <recommendedName>
        <fullName evidence="3">Terminase</fullName>
    </recommendedName>
</protein>
<keyword evidence="2" id="KW-1185">Reference proteome</keyword>
<evidence type="ECO:0000313" key="1">
    <source>
        <dbReference type="EMBL" id="GAA2092605.1"/>
    </source>
</evidence>
<evidence type="ECO:0000313" key="2">
    <source>
        <dbReference type="Proteomes" id="UP001500984"/>
    </source>
</evidence>
<gene>
    <name evidence="1" type="ORF">GCM10009823_10440</name>
</gene>
<sequence length="251" mass="27570">MSAGLASSMAAALDPTVFARGLGFDPEPWQERLLRSTESRALVLCSRQVGKTTTTAYRALHTALYCPGRDVLVISPTQRQSDELLHRVASLYRGMREMPRLKRSNASEMGLANGSRIVSLPGSEGGIRGFAGVRLLIVDEASRVDDDVFASALPMVASDGQVIALSTPWGRRGWFFELHEETANGWERHKVTVFESRQWPERRIAEAKAALGSFVFASDYLCEFGDTDSQMFSTESVRAAFAPGVQPLEVI</sequence>